<dbReference type="InterPro" id="IPR011008">
    <property type="entry name" value="Dimeric_a/b-barrel"/>
</dbReference>
<evidence type="ECO:0000259" key="1">
    <source>
        <dbReference type="PROSITE" id="PS51725"/>
    </source>
</evidence>
<gene>
    <name evidence="2" type="ORF">FYJ35_02720</name>
</gene>
<dbReference type="GO" id="GO:0004497">
    <property type="term" value="F:monooxygenase activity"/>
    <property type="evidence" value="ECO:0007669"/>
    <property type="project" value="UniProtKB-KW"/>
</dbReference>
<protein>
    <submittedName>
        <fullName evidence="2">Antibiotic biosynthesis monooxygenase</fullName>
    </submittedName>
</protein>
<evidence type="ECO:0000313" key="3">
    <source>
        <dbReference type="Proteomes" id="UP000481852"/>
    </source>
</evidence>
<dbReference type="InterPro" id="IPR050744">
    <property type="entry name" value="AI-2_Isomerase_LsrG"/>
</dbReference>
<keyword evidence="2" id="KW-0503">Monooxygenase</keyword>
<evidence type="ECO:0000313" key="2">
    <source>
        <dbReference type="EMBL" id="MSS13964.1"/>
    </source>
</evidence>
<comment type="caution">
    <text evidence="2">The sequence shown here is derived from an EMBL/GenBank/DDBJ whole genome shotgun (WGS) entry which is preliminary data.</text>
</comment>
<keyword evidence="3" id="KW-1185">Reference proteome</keyword>
<dbReference type="PANTHER" id="PTHR33336">
    <property type="entry name" value="QUINOL MONOOXYGENASE YGIN-RELATED"/>
    <property type="match status" value="1"/>
</dbReference>
<dbReference type="PANTHER" id="PTHR33336:SF15">
    <property type="entry name" value="ABM DOMAIN-CONTAINING PROTEIN"/>
    <property type="match status" value="1"/>
</dbReference>
<dbReference type="SUPFAM" id="SSF54909">
    <property type="entry name" value="Dimeric alpha+beta barrel"/>
    <property type="match status" value="1"/>
</dbReference>
<feature type="domain" description="ABM" evidence="1">
    <location>
        <begin position="4"/>
        <end position="96"/>
    </location>
</feature>
<keyword evidence="2" id="KW-0560">Oxidoreductase</keyword>
<dbReference type="Gene3D" id="3.30.70.100">
    <property type="match status" value="1"/>
</dbReference>
<reference evidence="2 3" key="1">
    <citation type="submission" date="2019-08" db="EMBL/GenBank/DDBJ databases">
        <title>In-depth cultivation of the pig gut microbiome towards novel bacterial diversity and tailored functional studies.</title>
        <authorList>
            <person name="Wylensek D."/>
            <person name="Hitch T.C.A."/>
            <person name="Clavel T."/>
        </authorList>
    </citation>
    <scope>NUCLEOTIDE SEQUENCE [LARGE SCALE GENOMIC DNA]</scope>
    <source>
        <strain evidence="2 3">Oil+RF-744-WCA-WT-11</strain>
    </source>
</reference>
<sequence>MIMLKLIASNHIKKDQLEKFTVLAKELIMKSRAEEGNLSYSINVSLDDPCLFTFVEVWRDQKAFDIHNRTPHFTDIFPQIQAMSDKATPPTFYTELDA</sequence>
<dbReference type="PROSITE" id="PS51725">
    <property type="entry name" value="ABM"/>
    <property type="match status" value="1"/>
</dbReference>
<accession>A0A6L5X520</accession>
<proteinExistence type="predicted"/>
<dbReference type="InterPro" id="IPR007138">
    <property type="entry name" value="ABM_dom"/>
</dbReference>
<dbReference type="Proteomes" id="UP000481852">
    <property type="component" value="Unassembled WGS sequence"/>
</dbReference>
<dbReference type="Pfam" id="PF03992">
    <property type="entry name" value="ABM"/>
    <property type="match status" value="1"/>
</dbReference>
<dbReference type="EMBL" id="VULZ01000002">
    <property type="protein sequence ID" value="MSS13964.1"/>
    <property type="molecule type" value="Genomic_DNA"/>
</dbReference>
<dbReference type="AlphaFoldDB" id="A0A6L5X520"/>
<name>A0A6L5X520_9FIRM</name>
<organism evidence="2 3">
    <name type="scientific">Porcincola intestinalis</name>
    <dbReference type="NCBI Taxonomy" id="2606632"/>
    <lineage>
        <taxon>Bacteria</taxon>
        <taxon>Bacillati</taxon>
        <taxon>Bacillota</taxon>
        <taxon>Clostridia</taxon>
        <taxon>Lachnospirales</taxon>
        <taxon>Lachnospiraceae</taxon>
        <taxon>Porcincola</taxon>
    </lineage>
</organism>